<name>A0A7N9CEV4_MACFA</name>
<dbReference type="Proteomes" id="UP000233100">
    <property type="component" value="Chromosome 13"/>
</dbReference>
<keyword evidence="1" id="KW-0812">Transmembrane</keyword>
<feature type="transmembrane region" description="Helical" evidence="1">
    <location>
        <begin position="61"/>
        <end position="78"/>
    </location>
</feature>
<dbReference type="PANTHER" id="PTHR46254:SF11">
    <property type="entry name" value="SECRETED PROTEIN"/>
    <property type="match status" value="1"/>
</dbReference>
<dbReference type="AlphaFoldDB" id="A0A7N9CEV4"/>
<organism evidence="2 3">
    <name type="scientific">Macaca fascicularis</name>
    <name type="common">Crab-eating macaque</name>
    <name type="synonym">Cynomolgus monkey</name>
    <dbReference type="NCBI Taxonomy" id="9541"/>
    <lineage>
        <taxon>Eukaryota</taxon>
        <taxon>Metazoa</taxon>
        <taxon>Chordata</taxon>
        <taxon>Craniata</taxon>
        <taxon>Vertebrata</taxon>
        <taxon>Euteleostomi</taxon>
        <taxon>Mammalia</taxon>
        <taxon>Eutheria</taxon>
        <taxon>Euarchontoglires</taxon>
        <taxon>Primates</taxon>
        <taxon>Haplorrhini</taxon>
        <taxon>Catarrhini</taxon>
        <taxon>Cercopithecidae</taxon>
        <taxon>Cercopithecinae</taxon>
        <taxon>Macaca</taxon>
    </lineage>
</organism>
<reference evidence="2 3" key="1">
    <citation type="submission" date="2013-03" db="EMBL/GenBank/DDBJ databases">
        <authorList>
            <person name="Warren W."/>
            <person name="Wilson R.K."/>
        </authorList>
    </citation>
    <scope>NUCLEOTIDE SEQUENCE</scope>
</reference>
<keyword evidence="1" id="KW-1133">Transmembrane helix</keyword>
<reference evidence="2" key="3">
    <citation type="submission" date="2025-09" db="UniProtKB">
        <authorList>
            <consortium name="Ensembl"/>
        </authorList>
    </citation>
    <scope>IDENTIFICATION</scope>
</reference>
<dbReference type="GeneTree" id="ENSGT00940000161627"/>
<sequence>GSGRLWSWGRRGRWAPCSSPSWTPQVAVAFHSFTRRQQDAYRPPGEWGAESSWSQSTIRKTKVVLLLFASYLGFLFFLKTNILWVVSLFNFFFFLTQSLALLPQTGVQCYDIGSLQLLPPRFKRFSCFSLPSTWDYRCVPSCPANFCVFSREGVSLCWPGWS</sequence>
<dbReference type="PANTHER" id="PTHR46254">
    <property type="entry name" value="PROTEIN GVQW1-RELATED"/>
    <property type="match status" value="1"/>
</dbReference>
<reference evidence="2" key="2">
    <citation type="submission" date="2025-08" db="UniProtKB">
        <authorList>
            <consortium name="Ensembl"/>
        </authorList>
    </citation>
    <scope>IDENTIFICATION</scope>
</reference>
<proteinExistence type="predicted"/>
<dbReference type="Ensembl" id="ENSMFAT00000082079.1">
    <property type="protein sequence ID" value="ENSMFAP00000049375.1"/>
    <property type="gene ID" value="ENSMFAG00000062246.1"/>
</dbReference>
<keyword evidence="1" id="KW-0472">Membrane</keyword>
<protein>
    <submittedName>
        <fullName evidence="2">Uncharacterized protein</fullName>
    </submittedName>
</protein>
<evidence type="ECO:0000313" key="3">
    <source>
        <dbReference type="Proteomes" id="UP000233100"/>
    </source>
</evidence>
<evidence type="ECO:0000313" key="2">
    <source>
        <dbReference type="Ensembl" id="ENSMFAP00000049375.1"/>
    </source>
</evidence>
<evidence type="ECO:0000256" key="1">
    <source>
        <dbReference type="SAM" id="Phobius"/>
    </source>
</evidence>
<accession>A0A7N9CEV4</accession>
<keyword evidence="3" id="KW-1185">Reference proteome</keyword>